<evidence type="ECO:0000256" key="7">
    <source>
        <dbReference type="ARBA" id="ARBA00022984"/>
    </source>
</evidence>
<comment type="pathway">
    <text evidence="2 12">Cell wall biogenesis; peptidoglycan biosynthesis.</text>
</comment>
<dbReference type="GO" id="GO:0019277">
    <property type="term" value="P:UDP-N-acetylgalactosamine biosynthetic process"/>
    <property type="evidence" value="ECO:0007669"/>
    <property type="project" value="InterPro"/>
</dbReference>
<dbReference type="GO" id="GO:0008360">
    <property type="term" value="P:regulation of cell shape"/>
    <property type="evidence" value="ECO:0007669"/>
    <property type="project" value="UniProtKB-KW"/>
</dbReference>
<dbReference type="AlphaFoldDB" id="A0A1F4VMN9"/>
<dbReference type="GO" id="GO:0071555">
    <property type="term" value="P:cell wall organization"/>
    <property type="evidence" value="ECO:0007669"/>
    <property type="project" value="UniProtKB-KW"/>
</dbReference>
<keyword evidence="4 12" id="KW-0132">Cell division</keyword>
<evidence type="ECO:0000313" key="14">
    <source>
        <dbReference type="EMBL" id="OGC58073.1"/>
    </source>
</evidence>
<evidence type="ECO:0000256" key="5">
    <source>
        <dbReference type="ARBA" id="ARBA00022679"/>
    </source>
</evidence>
<protein>
    <recommendedName>
        <fullName evidence="12">UDP-N-acetylglucosamine 1-carboxyvinyltransferase</fullName>
        <ecNumber evidence="12">2.5.1.7</ecNumber>
    </recommendedName>
    <alternativeName>
        <fullName evidence="12">Enoylpyruvate transferase</fullName>
    </alternativeName>
    <alternativeName>
        <fullName evidence="12">UDP-N-acetylglucosamine enolpyruvyl transferase</fullName>
        <shortName evidence="12">EPT</shortName>
    </alternativeName>
</protein>
<keyword evidence="5 12" id="KW-0808">Transferase</keyword>
<feature type="domain" description="Enolpyruvate transferase" evidence="13">
    <location>
        <begin position="10"/>
        <end position="428"/>
    </location>
</feature>
<dbReference type="CDD" id="cd01555">
    <property type="entry name" value="UdpNAET"/>
    <property type="match status" value="1"/>
</dbReference>
<evidence type="ECO:0000256" key="11">
    <source>
        <dbReference type="ARBA" id="ARBA00047527"/>
    </source>
</evidence>
<dbReference type="Gene3D" id="3.65.10.10">
    <property type="entry name" value="Enolpyruvate transferase domain"/>
    <property type="match status" value="2"/>
</dbReference>
<comment type="caution">
    <text evidence="12">Lacks conserved residue(s) required for the propagation of feature annotation.</text>
</comment>
<dbReference type="UniPathway" id="UPA00219"/>
<dbReference type="InterPro" id="IPR036968">
    <property type="entry name" value="Enolpyruvate_Tfrase_sf"/>
</dbReference>
<dbReference type="GO" id="GO:0009252">
    <property type="term" value="P:peptidoglycan biosynthetic process"/>
    <property type="evidence" value="ECO:0007669"/>
    <property type="project" value="UniProtKB-UniRule"/>
</dbReference>
<reference evidence="14 15" key="1">
    <citation type="journal article" date="2016" name="Nat. Commun.">
        <title>Thousands of microbial genomes shed light on interconnected biogeochemical processes in an aquifer system.</title>
        <authorList>
            <person name="Anantharaman K."/>
            <person name="Brown C.T."/>
            <person name="Hug L.A."/>
            <person name="Sharon I."/>
            <person name="Castelle C.J."/>
            <person name="Probst A.J."/>
            <person name="Thomas B.C."/>
            <person name="Singh A."/>
            <person name="Wilkins M.J."/>
            <person name="Karaoz U."/>
            <person name="Brodie E.L."/>
            <person name="Williams K.H."/>
            <person name="Hubbard S.S."/>
            <person name="Banfield J.F."/>
        </authorList>
    </citation>
    <scope>NUCLEOTIDE SEQUENCE [LARGE SCALE GENOMIC DNA]</scope>
</reference>
<keyword evidence="3 12" id="KW-0963">Cytoplasm</keyword>
<comment type="caution">
    <text evidence="14">The sequence shown here is derived from an EMBL/GenBank/DDBJ whole genome shotgun (WGS) entry which is preliminary data.</text>
</comment>
<dbReference type="GO" id="GO:0005737">
    <property type="term" value="C:cytoplasm"/>
    <property type="evidence" value="ECO:0007669"/>
    <property type="project" value="UniProtKB-SubCell"/>
</dbReference>
<feature type="active site" description="Proton donor" evidence="12">
    <location>
        <position position="121"/>
    </location>
</feature>
<dbReference type="EC" id="2.5.1.7" evidence="12"/>
<evidence type="ECO:0000256" key="2">
    <source>
        <dbReference type="ARBA" id="ARBA00004752"/>
    </source>
</evidence>
<comment type="similarity">
    <text evidence="10 12">Belongs to the EPSP synthase family. MurA subfamily.</text>
</comment>
<dbReference type="EMBL" id="MEVK01000044">
    <property type="protein sequence ID" value="OGC58073.1"/>
    <property type="molecule type" value="Genomic_DNA"/>
</dbReference>
<comment type="subcellular location">
    <subcellularLocation>
        <location evidence="1 12">Cytoplasm</location>
    </subcellularLocation>
</comment>
<dbReference type="Pfam" id="PF00275">
    <property type="entry name" value="EPSP_synthase"/>
    <property type="match status" value="1"/>
</dbReference>
<feature type="binding site" evidence="12">
    <location>
        <position position="311"/>
    </location>
    <ligand>
        <name>UDP-N-acetyl-alpha-D-glucosamine</name>
        <dbReference type="ChEBI" id="CHEBI:57705"/>
    </ligand>
</feature>
<feature type="binding site" evidence="12">
    <location>
        <position position="97"/>
    </location>
    <ligand>
        <name>UDP-N-acetyl-alpha-D-glucosamine</name>
        <dbReference type="ChEBI" id="CHEBI:57705"/>
    </ligand>
</feature>
<dbReference type="Proteomes" id="UP000178964">
    <property type="component" value="Unassembled WGS sequence"/>
</dbReference>
<dbReference type="NCBIfam" id="TIGR01072">
    <property type="entry name" value="murA"/>
    <property type="match status" value="1"/>
</dbReference>
<proteinExistence type="inferred from homology"/>
<evidence type="ECO:0000256" key="4">
    <source>
        <dbReference type="ARBA" id="ARBA00022618"/>
    </source>
</evidence>
<dbReference type="PANTHER" id="PTHR43783:SF1">
    <property type="entry name" value="UDP-N-ACETYLGLUCOSAMINE 1-CARBOXYVINYLTRANSFERASE"/>
    <property type="match status" value="1"/>
</dbReference>
<feature type="binding site" evidence="12">
    <location>
        <begin position="25"/>
        <end position="26"/>
    </location>
    <ligand>
        <name>phosphoenolpyruvate</name>
        <dbReference type="ChEBI" id="CHEBI:58702"/>
    </ligand>
</feature>
<dbReference type="InterPro" id="IPR001986">
    <property type="entry name" value="Enolpyruvate_Tfrase_dom"/>
</dbReference>
<evidence type="ECO:0000256" key="10">
    <source>
        <dbReference type="ARBA" id="ARBA00038367"/>
    </source>
</evidence>
<keyword evidence="12" id="KW-0670">Pyruvate</keyword>
<evidence type="ECO:0000256" key="8">
    <source>
        <dbReference type="ARBA" id="ARBA00023306"/>
    </source>
</evidence>
<gene>
    <name evidence="12" type="primary">murA</name>
    <name evidence="14" type="ORF">A3A70_02840</name>
</gene>
<dbReference type="InterPro" id="IPR005750">
    <property type="entry name" value="UDP_GlcNAc_COvinyl_MurA"/>
</dbReference>
<dbReference type="HAMAP" id="MF_00111">
    <property type="entry name" value="MurA"/>
    <property type="match status" value="1"/>
</dbReference>
<evidence type="ECO:0000256" key="12">
    <source>
        <dbReference type="HAMAP-Rule" id="MF_00111"/>
    </source>
</evidence>
<dbReference type="InterPro" id="IPR050068">
    <property type="entry name" value="MurA_subfamily"/>
</dbReference>
<keyword evidence="7 12" id="KW-0573">Peptidoglycan synthesis</keyword>
<dbReference type="InterPro" id="IPR013792">
    <property type="entry name" value="RNA3'P_cycl/enolpyr_Trfase_a/b"/>
</dbReference>
<dbReference type="GO" id="GO:0008760">
    <property type="term" value="F:UDP-N-acetylglucosamine 1-carboxyvinyltransferase activity"/>
    <property type="evidence" value="ECO:0007669"/>
    <property type="project" value="UniProtKB-UniRule"/>
</dbReference>
<organism evidence="14 15">
    <name type="scientific">candidate division WWE3 bacterium RIFCSPLOWO2_01_FULL_42_11</name>
    <dbReference type="NCBI Taxonomy" id="1802627"/>
    <lineage>
        <taxon>Bacteria</taxon>
        <taxon>Katanobacteria</taxon>
    </lineage>
</organism>
<evidence type="ECO:0000256" key="6">
    <source>
        <dbReference type="ARBA" id="ARBA00022960"/>
    </source>
</evidence>
<keyword evidence="8 12" id="KW-0131">Cell cycle</keyword>
<sequence>MSSTSIINLQGGYPLKGEIVLSGAKNAFPKAMVASLLTTEACTLTNVPDIEDVDILIKLIKDMGGTVTKTEDKLVLQTKNLTTVSKKVFDETCGKSRIPVLLAGPFLHRLHEAYLPDLGGCAIGSRPVDFHLQALQDLGAIYHGVTEEQGYHLTAEKLVGTKIHLDYPSVGATEQVLFSSVLAQGSTELTGAAVEPEIIDLIQVLQQMGGIIYVHDNRKILIKGVKKLGGFDYHVIPDRNEAVSWAVAAAATDGNIFVRNAQQEDILTFLSVFREAGGNFLVHANGIEFCRGGELKAVTVETSPHPGFMTDWQQPLTVMLTQAEGHSIIHETVHENRFGFVATLNKMGAHIKVSKECMGGESCRFGHRGFYHSATIIGPTPLVGQEIKVPDLRAGISYLIAAATAKGTSTISNIGILNRGYPNLLEKLEAVGAKVDLASG</sequence>
<feature type="modified residue" description="2-(S-cysteinyl)pyruvic acid O-phosphothioketal" evidence="12">
    <location>
        <position position="121"/>
    </location>
</feature>
<evidence type="ECO:0000259" key="13">
    <source>
        <dbReference type="Pfam" id="PF00275"/>
    </source>
</evidence>
<dbReference type="SUPFAM" id="SSF55205">
    <property type="entry name" value="EPT/RTPC-like"/>
    <property type="match status" value="1"/>
</dbReference>
<keyword evidence="9 12" id="KW-0961">Cell wall biogenesis/degradation</keyword>
<name>A0A1F4VMN9_UNCKA</name>
<dbReference type="STRING" id="1802627.A3A70_02840"/>
<accession>A0A1F4VMN9</accession>
<feature type="binding site" evidence="12">
    <location>
        <position position="333"/>
    </location>
    <ligand>
        <name>UDP-N-acetyl-alpha-D-glucosamine</name>
        <dbReference type="ChEBI" id="CHEBI:57705"/>
    </ligand>
</feature>
<evidence type="ECO:0000256" key="3">
    <source>
        <dbReference type="ARBA" id="ARBA00022490"/>
    </source>
</evidence>
<keyword evidence="6 12" id="KW-0133">Cell shape</keyword>
<dbReference type="NCBIfam" id="NF006873">
    <property type="entry name" value="PRK09369.1"/>
    <property type="match status" value="1"/>
</dbReference>
<evidence type="ECO:0000313" key="15">
    <source>
        <dbReference type="Proteomes" id="UP000178964"/>
    </source>
</evidence>
<dbReference type="PANTHER" id="PTHR43783">
    <property type="entry name" value="UDP-N-ACETYLGLUCOSAMINE 1-CARBOXYVINYLTRANSFERASE"/>
    <property type="match status" value="1"/>
</dbReference>
<comment type="catalytic activity">
    <reaction evidence="11 12">
        <text>phosphoenolpyruvate + UDP-N-acetyl-alpha-D-glucosamine = UDP-N-acetyl-3-O-(1-carboxyvinyl)-alpha-D-glucosamine + phosphate</text>
        <dbReference type="Rhea" id="RHEA:18681"/>
        <dbReference type="ChEBI" id="CHEBI:43474"/>
        <dbReference type="ChEBI" id="CHEBI:57705"/>
        <dbReference type="ChEBI" id="CHEBI:58702"/>
        <dbReference type="ChEBI" id="CHEBI:68483"/>
        <dbReference type="EC" id="2.5.1.7"/>
    </reaction>
</comment>
<evidence type="ECO:0000256" key="9">
    <source>
        <dbReference type="ARBA" id="ARBA00023316"/>
    </source>
</evidence>
<dbReference type="GO" id="GO:0051301">
    <property type="term" value="P:cell division"/>
    <property type="evidence" value="ECO:0007669"/>
    <property type="project" value="UniProtKB-KW"/>
</dbReference>
<comment type="function">
    <text evidence="12">Cell wall formation. Adds enolpyruvyl to UDP-N-acetylglucosamine.</text>
</comment>
<evidence type="ECO:0000256" key="1">
    <source>
        <dbReference type="ARBA" id="ARBA00004496"/>
    </source>
</evidence>